<feature type="domain" description="J" evidence="1">
    <location>
        <begin position="16"/>
        <end position="83"/>
    </location>
</feature>
<dbReference type="InterPro" id="IPR001623">
    <property type="entry name" value="DnaJ_domain"/>
</dbReference>
<dbReference type="Proteomes" id="UP001458880">
    <property type="component" value="Unassembled WGS sequence"/>
</dbReference>
<proteinExistence type="predicted"/>
<dbReference type="Pfam" id="PF00226">
    <property type="entry name" value="DnaJ"/>
    <property type="match status" value="1"/>
</dbReference>
<dbReference type="InterPro" id="IPR018253">
    <property type="entry name" value="DnaJ_domain_CS"/>
</dbReference>
<sequence length="174" mass="20415">MSGLLNKCEKYYGTRNLYELLNVRPDASPREIKKAYFKLSLLVHPSIATEHKKAVSTAKFKLLGKIYSILQNPEKRKVYDEIEQFDENCETNYKWLKYWESLFVQSSVESIPDFNKQYIDSKAEIAEVKRAYILSKGNVRILLNCVPDDNSAKERIMRIIQRLIESGEVEEQNW</sequence>
<evidence type="ECO:0000313" key="2">
    <source>
        <dbReference type="EMBL" id="KAK9696459.1"/>
    </source>
</evidence>
<dbReference type="Pfam" id="PF23302">
    <property type="entry name" value="HTH_DNAJC9"/>
    <property type="match status" value="1"/>
</dbReference>
<keyword evidence="3" id="KW-1185">Reference proteome</keyword>
<protein>
    <submittedName>
        <fullName evidence="2">DnaJ domain</fullName>
    </submittedName>
</protein>
<organism evidence="2 3">
    <name type="scientific">Popillia japonica</name>
    <name type="common">Japanese beetle</name>
    <dbReference type="NCBI Taxonomy" id="7064"/>
    <lineage>
        <taxon>Eukaryota</taxon>
        <taxon>Metazoa</taxon>
        <taxon>Ecdysozoa</taxon>
        <taxon>Arthropoda</taxon>
        <taxon>Hexapoda</taxon>
        <taxon>Insecta</taxon>
        <taxon>Pterygota</taxon>
        <taxon>Neoptera</taxon>
        <taxon>Endopterygota</taxon>
        <taxon>Coleoptera</taxon>
        <taxon>Polyphaga</taxon>
        <taxon>Scarabaeiformia</taxon>
        <taxon>Scarabaeidae</taxon>
        <taxon>Rutelinae</taxon>
        <taxon>Popillia</taxon>
    </lineage>
</organism>
<dbReference type="InterPro" id="IPR052594">
    <property type="entry name" value="J_domain-containing_protein"/>
</dbReference>
<dbReference type="PANTHER" id="PTHR44144:SF1">
    <property type="entry name" value="DNAJ HOMOLOG SUBFAMILY C MEMBER 9"/>
    <property type="match status" value="1"/>
</dbReference>
<dbReference type="PRINTS" id="PR00625">
    <property type="entry name" value="JDOMAIN"/>
</dbReference>
<evidence type="ECO:0000313" key="3">
    <source>
        <dbReference type="Proteomes" id="UP001458880"/>
    </source>
</evidence>
<evidence type="ECO:0000259" key="1">
    <source>
        <dbReference type="PROSITE" id="PS50076"/>
    </source>
</evidence>
<dbReference type="PANTHER" id="PTHR44144">
    <property type="entry name" value="DNAJ HOMOLOG SUBFAMILY C MEMBER 9"/>
    <property type="match status" value="1"/>
</dbReference>
<dbReference type="PROSITE" id="PS00636">
    <property type="entry name" value="DNAJ_1"/>
    <property type="match status" value="1"/>
</dbReference>
<dbReference type="AlphaFoldDB" id="A0AAW1J0R7"/>
<dbReference type="CDD" id="cd06257">
    <property type="entry name" value="DnaJ"/>
    <property type="match status" value="1"/>
</dbReference>
<dbReference type="SUPFAM" id="SSF46565">
    <property type="entry name" value="Chaperone J-domain"/>
    <property type="match status" value="1"/>
</dbReference>
<dbReference type="GO" id="GO:0005634">
    <property type="term" value="C:nucleus"/>
    <property type="evidence" value="ECO:0007669"/>
    <property type="project" value="TreeGrafter"/>
</dbReference>
<gene>
    <name evidence="2" type="ORF">QE152_g31883</name>
</gene>
<dbReference type="GO" id="GO:0031072">
    <property type="term" value="F:heat shock protein binding"/>
    <property type="evidence" value="ECO:0007669"/>
    <property type="project" value="TreeGrafter"/>
</dbReference>
<dbReference type="EMBL" id="JASPKY010000450">
    <property type="protein sequence ID" value="KAK9696459.1"/>
    <property type="molecule type" value="Genomic_DNA"/>
</dbReference>
<accession>A0AAW1J0R7</accession>
<name>A0AAW1J0R7_POPJA</name>
<reference evidence="2 3" key="1">
    <citation type="journal article" date="2024" name="BMC Genomics">
        <title>De novo assembly and annotation of Popillia japonica's genome with initial clues to its potential as an invasive pest.</title>
        <authorList>
            <person name="Cucini C."/>
            <person name="Boschi S."/>
            <person name="Funari R."/>
            <person name="Cardaioli E."/>
            <person name="Iannotti N."/>
            <person name="Marturano G."/>
            <person name="Paoli F."/>
            <person name="Bruttini M."/>
            <person name="Carapelli A."/>
            <person name="Frati F."/>
            <person name="Nardi F."/>
        </authorList>
    </citation>
    <scope>NUCLEOTIDE SEQUENCE [LARGE SCALE GENOMIC DNA]</scope>
    <source>
        <strain evidence="2">DMR45628</strain>
    </source>
</reference>
<comment type="caution">
    <text evidence="2">The sequence shown here is derived from an EMBL/GenBank/DDBJ whole genome shotgun (WGS) entry which is preliminary data.</text>
</comment>
<dbReference type="Gene3D" id="1.10.287.110">
    <property type="entry name" value="DnaJ domain"/>
    <property type="match status" value="1"/>
</dbReference>
<dbReference type="GO" id="GO:0005737">
    <property type="term" value="C:cytoplasm"/>
    <property type="evidence" value="ECO:0007669"/>
    <property type="project" value="TreeGrafter"/>
</dbReference>
<dbReference type="InterPro" id="IPR056453">
    <property type="entry name" value="HTH_DNAJC9"/>
</dbReference>
<dbReference type="SMART" id="SM00271">
    <property type="entry name" value="DnaJ"/>
    <property type="match status" value="1"/>
</dbReference>
<dbReference type="InterPro" id="IPR036869">
    <property type="entry name" value="J_dom_sf"/>
</dbReference>
<dbReference type="PROSITE" id="PS50076">
    <property type="entry name" value="DNAJ_2"/>
    <property type="match status" value="1"/>
</dbReference>